<name>A0A139IGW7_9PEZI</name>
<organism evidence="1 2">
    <name type="scientific">Pseudocercospora musae</name>
    <dbReference type="NCBI Taxonomy" id="113226"/>
    <lineage>
        <taxon>Eukaryota</taxon>
        <taxon>Fungi</taxon>
        <taxon>Dikarya</taxon>
        <taxon>Ascomycota</taxon>
        <taxon>Pezizomycotina</taxon>
        <taxon>Dothideomycetes</taxon>
        <taxon>Dothideomycetidae</taxon>
        <taxon>Mycosphaerellales</taxon>
        <taxon>Mycosphaerellaceae</taxon>
        <taxon>Pseudocercospora</taxon>
    </lineage>
</organism>
<accession>A0A139IGW7</accession>
<evidence type="ECO:0000313" key="1">
    <source>
        <dbReference type="EMBL" id="KXT13978.1"/>
    </source>
</evidence>
<evidence type="ECO:0000313" key="2">
    <source>
        <dbReference type="Proteomes" id="UP000073492"/>
    </source>
</evidence>
<comment type="caution">
    <text evidence="1">The sequence shown here is derived from an EMBL/GenBank/DDBJ whole genome shotgun (WGS) entry which is preliminary data.</text>
</comment>
<keyword evidence="2" id="KW-1185">Reference proteome</keyword>
<reference evidence="1 2" key="1">
    <citation type="submission" date="2015-07" db="EMBL/GenBank/DDBJ databases">
        <title>Comparative genomics of the Sigatoka disease complex on banana suggests a link between parallel evolutionary changes in Pseudocercospora fijiensis and Pseudocercospora eumusae and increased virulence on the banana host.</title>
        <authorList>
            <person name="Chang T.-C."/>
            <person name="Salvucci A."/>
            <person name="Crous P.W."/>
            <person name="Stergiopoulos I."/>
        </authorList>
    </citation>
    <scope>NUCLEOTIDE SEQUENCE [LARGE SCALE GENOMIC DNA]</scope>
    <source>
        <strain evidence="1 2">CBS 116634</strain>
    </source>
</reference>
<protein>
    <submittedName>
        <fullName evidence="1">Uncharacterized protein</fullName>
    </submittedName>
</protein>
<proteinExistence type="predicted"/>
<sequence length="147" mass="16521">MPLPKNKPEVDTSCREIVTFDSVMQVSTNEDAEFLIPIPSLYIMSTLCAQDTFAAICLALSAHSSKVKNKPTFHELDNRLQTHATAFLCSHVQPFRDRGSGMTSWPRQQVHGLRTYCSTVYIRRNARDEAKRSNEHAPVLCTVNQPG</sequence>
<gene>
    <name evidence="1" type="ORF">AC579_8852</name>
</gene>
<dbReference type="Proteomes" id="UP000073492">
    <property type="component" value="Unassembled WGS sequence"/>
</dbReference>
<dbReference type="AlphaFoldDB" id="A0A139IGW7"/>
<dbReference type="EMBL" id="LFZO01000097">
    <property type="protein sequence ID" value="KXT13978.1"/>
    <property type="molecule type" value="Genomic_DNA"/>
</dbReference>